<accession>A0AAV0WHV6</accession>
<dbReference type="AlphaFoldDB" id="A0AAV0WHV6"/>
<feature type="region of interest" description="Disordered" evidence="1">
    <location>
        <begin position="137"/>
        <end position="156"/>
    </location>
</feature>
<dbReference type="EMBL" id="CARXXK010000002">
    <property type="protein sequence ID" value="CAI6355311.1"/>
    <property type="molecule type" value="Genomic_DNA"/>
</dbReference>
<keyword evidence="3" id="KW-1185">Reference proteome</keyword>
<evidence type="ECO:0000256" key="1">
    <source>
        <dbReference type="SAM" id="MobiDB-lite"/>
    </source>
</evidence>
<protein>
    <submittedName>
        <fullName evidence="2">Uncharacterized protein</fullName>
    </submittedName>
</protein>
<evidence type="ECO:0000313" key="3">
    <source>
        <dbReference type="Proteomes" id="UP001160148"/>
    </source>
</evidence>
<name>A0AAV0WHV6_9HEMI</name>
<gene>
    <name evidence="2" type="ORF">MEUPH1_LOCUS11180</name>
</gene>
<comment type="caution">
    <text evidence="2">The sequence shown here is derived from an EMBL/GenBank/DDBJ whole genome shotgun (WGS) entry which is preliminary data.</text>
</comment>
<dbReference type="Proteomes" id="UP001160148">
    <property type="component" value="Unassembled WGS sequence"/>
</dbReference>
<sequence>MMGSADVWWSHVPVVGRAVRFAVLLIVLRLADFMTAVTCADDDRHQQHLQQQQHVHLTELGRNIIKGLKLEKLPDMTKVDISNEEFHCKYLEYFRRLYEDESEFYDPDDNDDVTMAAGYDNDDHDVSAILVRGRVKHFGGNNRDDESPRLPTGNTS</sequence>
<organism evidence="2 3">
    <name type="scientific">Macrosiphum euphorbiae</name>
    <name type="common">potato aphid</name>
    <dbReference type="NCBI Taxonomy" id="13131"/>
    <lineage>
        <taxon>Eukaryota</taxon>
        <taxon>Metazoa</taxon>
        <taxon>Ecdysozoa</taxon>
        <taxon>Arthropoda</taxon>
        <taxon>Hexapoda</taxon>
        <taxon>Insecta</taxon>
        <taxon>Pterygota</taxon>
        <taxon>Neoptera</taxon>
        <taxon>Paraneoptera</taxon>
        <taxon>Hemiptera</taxon>
        <taxon>Sternorrhyncha</taxon>
        <taxon>Aphidomorpha</taxon>
        <taxon>Aphidoidea</taxon>
        <taxon>Aphididae</taxon>
        <taxon>Macrosiphini</taxon>
        <taxon>Macrosiphum</taxon>
    </lineage>
</organism>
<reference evidence="2 3" key="1">
    <citation type="submission" date="2023-01" db="EMBL/GenBank/DDBJ databases">
        <authorList>
            <person name="Whitehead M."/>
        </authorList>
    </citation>
    <scope>NUCLEOTIDE SEQUENCE [LARGE SCALE GENOMIC DNA]</scope>
</reference>
<evidence type="ECO:0000313" key="2">
    <source>
        <dbReference type="EMBL" id="CAI6355311.1"/>
    </source>
</evidence>
<proteinExistence type="predicted"/>